<protein>
    <submittedName>
        <fullName evidence="6">TetR family transcriptional regulator</fullName>
    </submittedName>
</protein>
<accession>A0A6I6EM89</accession>
<dbReference type="Gene3D" id="1.10.357.10">
    <property type="entry name" value="Tetracycline Repressor, domain 2"/>
    <property type="match status" value="1"/>
</dbReference>
<dbReference type="InterPro" id="IPR011075">
    <property type="entry name" value="TetR_C"/>
</dbReference>
<dbReference type="Pfam" id="PF00440">
    <property type="entry name" value="TetR_N"/>
    <property type="match status" value="1"/>
</dbReference>
<name>A0A6I6EM89_9GAMM</name>
<dbReference type="InterPro" id="IPR009057">
    <property type="entry name" value="Homeodomain-like_sf"/>
</dbReference>
<feature type="DNA-binding region" description="H-T-H motif" evidence="4">
    <location>
        <begin position="29"/>
        <end position="48"/>
    </location>
</feature>
<evidence type="ECO:0000313" key="7">
    <source>
        <dbReference type="Proteomes" id="UP000424752"/>
    </source>
</evidence>
<dbReference type="GO" id="GO:0003677">
    <property type="term" value="F:DNA binding"/>
    <property type="evidence" value="ECO:0007669"/>
    <property type="project" value="UniProtKB-UniRule"/>
</dbReference>
<keyword evidence="1" id="KW-0805">Transcription regulation</keyword>
<dbReference type="InterPro" id="IPR036271">
    <property type="entry name" value="Tet_transcr_reg_TetR-rel_C_sf"/>
</dbReference>
<evidence type="ECO:0000313" key="6">
    <source>
        <dbReference type="EMBL" id="QGU89668.1"/>
    </source>
</evidence>
<evidence type="ECO:0000256" key="4">
    <source>
        <dbReference type="PROSITE-ProRule" id="PRU00335"/>
    </source>
</evidence>
<dbReference type="Pfam" id="PF16925">
    <property type="entry name" value="TetR_C_13"/>
    <property type="match status" value="1"/>
</dbReference>
<dbReference type="EMBL" id="CP046509">
    <property type="protein sequence ID" value="QGU89668.1"/>
    <property type="molecule type" value="Genomic_DNA"/>
</dbReference>
<dbReference type="AlphaFoldDB" id="A0A6I6EM89"/>
<evidence type="ECO:0000256" key="2">
    <source>
        <dbReference type="ARBA" id="ARBA00023125"/>
    </source>
</evidence>
<keyword evidence="2 4" id="KW-0238">DNA-binding</keyword>
<evidence type="ECO:0000259" key="5">
    <source>
        <dbReference type="PROSITE" id="PS50977"/>
    </source>
</evidence>
<dbReference type="Gene3D" id="1.10.10.60">
    <property type="entry name" value="Homeodomain-like"/>
    <property type="match status" value="1"/>
</dbReference>
<reference evidence="6 7" key="1">
    <citation type="submission" date="2019-12" db="EMBL/GenBank/DDBJ databases">
        <title>Erwinia sp. nov., isolated from droppings of birds in the Qinghai-Tiebt plateau of China.</title>
        <authorList>
            <person name="Ge Y."/>
        </authorList>
    </citation>
    <scope>NUCLEOTIDE SEQUENCE [LARGE SCALE GENOMIC DNA]</scope>
    <source>
        <strain evidence="6 7">J780</strain>
    </source>
</reference>
<evidence type="ECO:0000256" key="3">
    <source>
        <dbReference type="ARBA" id="ARBA00023163"/>
    </source>
</evidence>
<dbReference type="KEGG" id="erwi:GN242_08165"/>
<organism evidence="6 7">
    <name type="scientific">Erwinia sorbitola</name>
    <dbReference type="NCBI Taxonomy" id="2681984"/>
    <lineage>
        <taxon>Bacteria</taxon>
        <taxon>Pseudomonadati</taxon>
        <taxon>Pseudomonadota</taxon>
        <taxon>Gammaproteobacteria</taxon>
        <taxon>Enterobacterales</taxon>
        <taxon>Erwiniaceae</taxon>
        <taxon>Erwinia</taxon>
    </lineage>
</organism>
<dbReference type="PRINTS" id="PR00455">
    <property type="entry name" value="HTHTETR"/>
</dbReference>
<dbReference type="PANTHER" id="PTHR47506">
    <property type="entry name" value="TRANSCRIPTIONAL REGULATORY PROTEIN"/>
    <property type="match status" value="1"/>
</dbReference>
<dbReference type="SUPFAM" id="SSF48498">
    <property type="entry name" value="Tetracyclin repressor-like, C-terminal domain"/>
    <property type="match status" value="1"/>
</dbReference>
<dbReference type="SUPFAM" id="SSF46689">
    <property type="entry name" value="Homeodomain-like"/>
    <property type="match status" value="1"/>
</dbReference>
<dbReference type="InterPro" id="IPR001647">
    <property type="entry name" value="HTH_TetR"/>
</dbReference>
<gene>
    <name evidence="6" type="ORF">GN242_08165</name>
</gene>
<proteinExistence type="predicted"/>
<evidence type="ECO:0000256" key="1">
    <source>
        <dbReference type="ARBA" id="ARBA00023015"/>
    </source>
</evidence>
<dbReference type="Proteomes" id="UP000424752">
    <property type="component" value="Chromosome"/>
</dbReference>
<feature type="domain" description="HTH tetR-type" evidence="5">
    <location>
        <begin position="6"/>
        <end position="66"/>
    </location>
</feature>
<keyword evidence="3" id="KW-0804">Transcription</keyword>
<dbReference type="PROSITE" id="PS50977">
    <property type="entry name" value="HTH_TETR_2"/>
    <property type="match status" value="1"/>
</dbReference>
<dbReference type="PANTHER" id="PTHR47506:SF1">
    <property type="entry name" value="HTH-TYPE TRANSCRIPTIONAL REGULATOR YJDC"/>
    <property type="match status" value="1"/>
</dbReference>
<sequence length="204" mass="22373">MSGKPQYDESAVLNAAIGVFWGHGYANASISELTEATGLSRSSLYQRFGDKDGLFNECLRLYTDRVLRRMNSIQSDSAKVRVEALLREFLPGSAGTDQRKGCLLSRSLTEQADLTAAGKMTMSEGIRQQRQIVLNILLEGQQTGEISRDVDAELLAWYYFGILQSVVNLPSAGASRQTLSQLIDISMSAWPKDEVIPSDSDGTT</sequence>